<protein>
    <submittedName>
        <fullName evidence="1">Uncharacterized protein</fullName>
    </submittedName>
</protein>
<proteinExistence type="predicted"/>
<comment type="caution">
    <text evidence="1">The sequence shown here is derived from an EMBL/GenBank/DDBJ whole genome shotgun (WGS) entry which is preliminary data.</text>
</comment>
<evidence type="ECO:0000313" key="2">
    <source>
        <dbReference type="Proteomes" id="UP000266673"/>
    </source>
</evidence>
<name>A0A397VQA4_9GLOM</name>
<sequence length="180" mass="20471">MLECKDLVMNPSKDALEEILTGVKNMDRTFRFYQSAEINRAQENIKVSASKPRKSCLKCGKGQFEDNNNSKVMAKTKEVNHTGYSGDGMEKANEVNNIINKECEENEPNSVAKNEDQTIAEMNNTNDTEFEREKEKKTISIEPEKPAVGETLEYFLGIIEKDFCPTSHQNCPLKTRKEKP</sequence>
<evidence type="ECO:0000313" key="1">
    <source>
        <dbReference type="EMBL" id="RIB22083.1"/>
    </source>
</evidence>
<organism evidence="1 2">
    <name type="scientific">Gigaspora rosea</name>
    <dbReference type="NCBI Taxonomy" id="44941"/>
    <lineage>
        <taxon>Eukaryota</taxon>
        <taxon>Fungi</taxon>
        <taxon>Fungi incertae sedis</taxon>
        <taxon>Mucoromycota</taxon>
        <taxon>Glomeromycotina</taxon>
        <taxon>Glomeromycetes</taxon>
        <taxon>Diversisporales</taxon>
        <taxon>Gigasporaceae</taxon>
        <taxon>Gigaspora</taxon>
    </lineage>
</organism>
<accession>A0A397VQA4</accession>
<dbReference type="EMBL" id="QKWP01000325">
    <property type="protein sequence ID" value="RIB22083.1"/>
    <property type="molecule type" value="Genomic_DNA"/>
</dbReference>
<keyword evidence="2" id="KW-1185">Reference proteome</keyword>
<dbReference type="AlphaFoldDB" id="A0A397VQA4"/>
<dbReference type="Proteomes" id="UP000266673">
    <property type="component" value="Unassembled WGS sequence"/>
</dbReference>
<reference evidence="1 2" key="1">
    <citation type="submission" date="2018-06" db="EMBL/GenBank/DDBJ databases">
        <title>Comparative genomics reveals the genomic features of Rhizophagus irregularis, R. cerebriforme, R. diaphanum and Gigaspora rosea, and their symbiotic lifestyle signature.</title>
        <authorList>
            <person name="Morin E."/>
            <person name="San Clemente H."/>
            <person name="Chen E.C.H."/>
            <person name="De La Providencia I."/>
            <person name="Hainaut M."/>
            <person name="Kuo A."/>
            <person name="Kohler A."/>
            <person name="Murat C."/>
            <person name="Tang N."/>
            <person name="Roy S."/>
            <person name="Loubradou J."/>
            <person name="Henrissat B."/>
            <person name="Grigoriev I.V."/>
            <person name="Corradi N."/>
            <person name="Roux C."/>
            <person name="Martin F.M."/>
        </authorList>
    </citation>
    <scope>NUCLEOTIDE SEQUENCE [LARGE SCALE GENOMIC DNA]</scope>
    <source>
        <strain evidence="1 2">DAOM 194757</strain>
    </source>
</reference>
<gene>
    <name evidence="1" type="ORF">C2G38_2297019</name>
</gene>